<proteinExistence type="predicted"/>
<sequence>MDYPTIFLLFSSVLAFIYALMIASGCRNSRLPPGPYPFPIIGNLLELGDKTHRSLATLSKRYGPLMSLKLGRRTTIVVSSPDIAKVFFHAHDISFSSRVVLDTIRAVDHDKYSIAWLPPGDQWRRLRRITSEYMFSMQRLDGSELLRGEKVQELVDYVDVCSTNEKHVDIGAAAFATNLNVLSKFIFSLDFAQYDTMSLQEFRETVMTLLELAAKPNIADFFPILRTLDPQGLVRQGNVYGKKLLTIIDRIIDQRLQSRSRLSTNNDVLDSLLNLVEEGESLFSRDDMRHLLYDLLIAGTDTTVLNKKEPKELISLIYPYPCPTLVVFHLLASNFYDMSSTALAVIVQRCPSLL</sequence>
<evidence type="ECO:0000313" key="2">
    <source>
        <dbReference type="Proteomes" id="UP001055811"/>
    </source>
</evidence>
<evidence type="ECO:0000313" key="1">
    <source>
        <dbReference type="EMBL" id="KAI3708895.1"/>
    </source>
</evidence>
<organism evidence="1 2">
    <name type="scientific">Cichorium intybus</name>
    <name type="common">Chicory</name>
    <dbReference type="NCBI Taxonomy" id="13427"/>
    <lineage>
        <taxon>Eukaryota</taxon>
        <taxon>Viridiplantae</taxon>
        <taxon>Streptophyta</taxon>
        <taxon>Embryophyta</taxon>
        <taxon>Tracheophyta</taxon>
        <taxon>Spermatophyta</taxon>
        <taxon>Magnoliopsida</taxon>
        <taxon>eudicotyledons</taxon>
        <taxon>Gunneridae</taxon>
        <taxon>Pentapetalae</taxon>
        <taxon>asterids</taxon>
        <taxon>campanulids</taxon>
        <taxon>Asterales</taxon>
        <taxon>Asteraceae</taxon>
        <taxon>Cichorioideae</taxon>
        <taxon>Cichorieae</taxon>
        <taxon>Cichoriinae</taxon>
        <taxon>Cichorium</taxon>
    </lineage>
</organism>
<dbReference type="Proteomes" id="UP001055811">
    <property type="component" value="Linkage Group LG07"/>
</dbReference>
<protein>
    <submittedName>
        <fullName evidence="1">Uncharacterized protein</fullName>
    </submittedName>
</protein>
<reference evidence="2" key="1">
    <citation type="journal article" date="2022" name="Mol. Ecol. Resour.">
        <title>The genomes of chicory, endive, great burdock and yacon provide insights into Asteraceae palaeo-polyploidization history and plant inulin production.</title>
        <authorList>
            <person name="Fan W."/>
            <person name="Wang S."/>
            <person name="Wang H."/>
            <person name="Wang A."/>
            <person name="Jiang F."/>
            <person name="Liu H."/>
            <person name="Zhao H."/>
            <person name="Xu D."/>
            <person name="Zhang Y."/>
        </authorList>
    </citation>
    <scope>NUCLEOTIDE SEQUENCE [LARGE SCALE GENOMIC DNA]</scope>
    <source>
        <strain evidence="2">cv. Punajuju</strain>
    </source>
</reference>
<comment type="caution">
    <text evidence="1">The sequence shown here is derived from an EMBL/GenBank/DDBJ whole genome shotgun (WGS) entry which is preliminary data.</text>
</comment>
<gene>
    <name evidence="1" type="ORF">L2E82_38444</name>
</gene>
<dbReference type="EMBL" id="CM042015">
    <property type="protein sequence ID" value="KAI3708895.1"/>
    <property type="molecule type" value="Genomic_DNA"/>
</dbReference>
<accession>A0ACB9AKD2</accession>
<reference evidence="1 2" key="2">
    <citation type="journal article" date="2022" name="Mol. Ecol. Resour.">
        <title>The genomes of chicory, endive, great burdock and yacon provide insights into Asteraceae paleo-polyploidization history and plant inulin production.</title>
        <authorList>
            <person name="Fan W."/>
            <person name="Wang S."/>
            <person name="Wang H."/>
            <person name="Wang A."/>
            <person name="Jiang F."/>
            <person name="Liu H."/>
            <person name="Zhao H."/>
            <person name="Xu D."/>
            <person name="Zhang Y."/>
        </authorList>
    </citation>
    <scope>NUCLEOTIDE SEQUENCE [LARGE SCALE GENOMIC DNA]</scope>
    <source>
        <strain evidence="2">cv. Punajuju</strain>
        <tissue evidence="1">Leaves</tissue>
    </source>
</reference>
<name>A0ACB9AKD2_CICIN</name>
<keyword evidence="2" id="KW-1185">Reference proteome</keyword>